<dbReference type="Proteomes" id="UP001172673">
    <property type="component" value="Unassembled WGS sequence"/>
</dbReference>
<dbReference type="EMBL" id="JAPDRK010000006">
    <property type="protein sequence ID" value="KAJ9611498.1"/>
    <property type="molecule type" value="Genomic_DNA"/>
</dbReference>
<organism evidence="2 3">
    <name type="scientific">Cladophialophora chaetospira</name>
    <dbReference type="NCBI Taxonomy" id="386627"/>
    <lineage>
        <taxon>Eukaryota</taxon>
        <taxon>Fungi</taxon>
        <taxon>Dikarya</taxon>
        <taxon>Ascomycota</taxon>
        <taxon>Pezizomycotina</taxon>
        <taxon>Eurotiomycetes</taxon>
        <taxon>Chaetothyriomycetidae</taxon>
        <taxon>Chaetothyriales</taxon>
        <taxon>Herpotrichiellaceae</taxon>
        <taxon>Cladophialophora</taxon>
    </lineage>
</organism>
<dbReference type="InterPro" id="IPR007138">
    <property type="entry name" value="ABM_dom"/>
</dbReference>
<dbReference type="Pfam" id="PF03992">
    <property type="entry name" value="ABM"/>
    <property type="match status" value="1"/>
</dbReference>
<reference evidence="2" key="1">
    <citation type="submission" date="2022-10" db="EMBL/GenBank/DDBJ databases">
        <title>Culturing micro-colonial fungi from biological soil crusts in the Mojave desert and describing Neophaeococcomyces mojavensis, and introducing the new genera and species Taxawa tesnikishii.</title>
        <authorList>
            <person name="Kurbessoian T."/>
            <person name="Stajich J.E."/>
        </authorList>
    </citation>
    <scope>NUCLEOTIDE SEQUENCE</scope>
    <source>
        <strain evidence="2">TK_41</strain>
    </source>
</reference>
<keyword evidence="3" id="KW-1185">Reference proteome</keyword>
<evidence type="ECO:0000313" key="2">
    <source>
        <dbReference type="EMBL" id="KAJ9611498.1"/>
    </source>
</evidence>
<protein>
    <recommendedName>
        <fullName evidence="1">ABM domain-containing protein</fullName>
    </recommendedName>
</protein>
<gene>
    <name evidence="2" type="ORF">H2200_004682</name>
</gene>
<name>A0AA38XDJ8_9EURO</name>
<dbReference type="Gene3D" id="3.30.70.100">
    <property type="match status" value="2"/>
</dbReference>
<accession>A0AA38XDJ8</accession>
<evidence type="ECO:0000259" key="1">
    <source>
        <dbReference type="Pfam" id="PF03992"/>
    </source>
</evidence>
<dbReference type="SUPFAM" id="SSF54909">
    <property type="entry name" value="Dimeric alpha+beta barrel"/>
    <property type="match status" value="1"/>
</dbReference>
<evidence type="ECO:0000313" key="3">
    <source>
        <dbReference type="Proteomes" id="UP001172673"/>
    </source>
</evidence>
<feature type="domain" description="ABM" evidence="1">
    <location>
        <begin position="102"/>
        <end position="173"/>
    </location>
</feature>
<proteinExistence type="predicted"/>
<dbReference type="AlphaFoldDB" id="A0AA38XDJ8"/>
<comment type="caution">
    <text evidence="2">The sequence shown here is derived from an EMBL/GenBank/DDBJ whole genome shotgun (WGS) entry which is preliminary data.</text>
</comment>
<sequence>MAFPVVWPSSGGKGRLTEIASFRRSQIPDSRFQEVLADIMGKVARFPIANQNLYGHQVENPEVFVLVADWTSAEEKDVFEPDFQCHHVILPTSSSTTPEAGIYVVSRMRVATDQHKDVAHAFEGYARSLTEGEGYLFFVVGSSREDHEVVVCLAGFRAQDDVDRLASSPAHSKLKGELDRYVKEGVRYSVKLSKAF</sequence>
<dbReference type="InterPro" id="IPR011008">
    <property type="entry name" value="Dimeric_a/b-barrel"/>
</dbReference>